<dbReference type="EMBL" id="JAIOIV010000093">
    <property type="protein sequence ID" value="MBZ0156845.1"/>
    <property type="molecule type" value="Genomic_DNA"/>
</dbReference>
<name>A0A953JD18_9BACT</name>
<organism evidence="2 3">
    <name type="scientific">Candidatus Nitrobium versatile</name>
    <dbReference type="NCBI Taxonomy" id="2884831"/>
    <lineage>
        <taxon>Bacteria</taxon>
        <taxon>Pseudomonadati</taxon>
        <taxon>Nitrospirota</taxon>
        <taxon>Nitrospiria</taxon>
        <taxon>Nitrospirales</taxon>
        <taxon>Nitrospiraceae</taxon>
        <taxon>Candidatus Nitrobium</taxon>
    </lineage>
</organism>
<accession>A0A953JD18</accession>
<evidence type="ECO:0000313" key="2">
    <source>
        <dbReference type="EMBL" id="MBZ0156845.1"/>
    </source>
</evidence>
<comment type="caution">
    <text evidence="2">The sequence shown here is derived from an EMBL/GenBank/DDBJ whole genome shotgun (WGS) entry which is preliminary data.</text>
</comment>
<dbReference type="Gene3D" id="3.90.1200.10">
    <property type="match status" value="1"/>
</dbReference>
<feature type="domain" description="Aminoglycoside phosphotransferase" evidence="1">
    <location>
        <begin position="32"/>
        <end position="234"/>
    </location>
</feature>
<dbReference type="AlphaFoldDB" id="A0A953JD18"/>
<reference evidence="2" key="1">
    <citation type="journal article" date="2021" name="bioRxiv">
        <title>Unraveling nitrogen, sulfur and carbon metabolic pathways and microbial community transcriptional responses to substrate deprivation and toxicity stresses in a bioreactor mimicking anoxic brackish coastal sediment conditions.</title>
        <authorList>
            <person name="Martins P.D."/>
            <person name="Echeveste M.J."/>
            <person name="Arshad A."/>
            <person name="Kurth J."/>
            <person name="Ouboter H."/>
            <person name="Jetten M.S.M."/>
            <person name="Welte C.U."/>
        </authorList>
    </citation>
    <scope>NUCLEOTIDE SEQUENCE</scope>
    <source>
        <strain evidence="2">MAG_39</strain>
    </source>
</reference>
<gene>
    <name evidence="2" type="ORF">K8I29_11635</name>
</gene>
<reference evidence="2" key="2">
    <citation type="submission" date="2021-08" db="EMBL/GenBank/DDBJ databases">
        <authorList>
            <person name="Dalcin Martins P."/>
        </authorList>
    </citation>
    <scope>NUCLEOTIDE SEQUENCE</scope>
    <source>
        <strain evidence="2">MAG_39</strain>
    </source>
</reference>
<dbReference type="Pfam" id="PF01636">
    <property type="entry name" value="APH"/>
    <property type="match status" value="1"/>
</dbReference>
<dbReference type="InterPro" id="IPR011009">
    <property type="entry name" value="Kinase-like_dom_sf"/>
</dbReference>
<protein>
    <submittedName>
        <fullName evidence="2">Aminoglycoside phosphotransferase family protein</fullName>
    </submittedName>
</protein>
<proteinExistence type="predicted"/>
<evidence type="ECO:0000259" key="1">
    <source>
        <dbReference type="Pfam" id="PF01636"/>
    </source>
</evidence>
<sequence>MINEKALREYLFNEFRGVRHVDITKLGSGVQGAGFLVSVVTEEGERSYVVKALIPEGLGHDYPSDRAAVFLLDLDEYKNLPRHVRAVDVLAEWGDGTLHSIGGGIEYYLLMERAEGTDYFKDLSGFAAKERLDPLDRGKIRAMAAYLAGIHAVKKDSRALYWRKIRDTVGHGECLMGVFDTYPDGTLSYQEMAEIEKGCVNWRARLKPKCHRLSMIHGDFHPGNIWFTSGGELSAPGQGTGSATDFVLLDRSRGPWGDPADDITALAINYIFFSIIRHGHITGPYYEGLALFFEEYGTLSGDEELYEVLAPFFAFRGVVVANPVFYPDISEETRAKLFSFVRNVLAADRFEVEKVNAYIGVAR</sequence>
<dbReference type="SUPFAM" id="SSF56112">
    <property type="entry name" value="Protein kinase-like (PK-like)"/>
    <property type="match status" value="1"/>
</dbReference>
<dbReference type="Proteomes" id="UP000705867">
    <property type="component" value="Unassembled WGS sequence"/>
</dbReference>
<evidence type="ECO:0000313" key="3">
    <source>
        <dbReference type="Proteomes" id="UP000705867"/>
    </source>
</evidence>
<dbReference type="InterPro" id="IPR002575">
    <property type="entry name" value="Aminoglycoside_PTrfase"/>
</dbReference>